<name>R0HR70_9BRAS</name>
<evidence type="ECO:0000256" key="3">
    <source>
        <dbReference type="ARBA" id="ARBA00023125"/>
    </source>
</evidence>
<dbReference type="GO" id="GO:0005634">
    <property type="term" value="C:nucleus"/>
    <property type="evidence" value="ECO:0007669"/>
    <property type="project" value="UniProtKB-SubCell"/>
</dbReference>
<evidence type="ECO:0000256" key="2">
    <source>
        <dbReference type="ARBA" id="ARBA00023015"/>
    </source>
</evidence>
<keyword evidence="2" id="KW-0805">Transcription regulation</keyword>
<dbReference type="InterPro" id="IPR016177">
    <property type="entry name" value="DNA-bd_dom_sf"/>
</dbReference>
<evidence type="ECO:0000256" key="4">
    <source>
        <dbReference type="ARBA" id="ARBA00023163"/>
    </source>
</evidence>
<dbReference type="STRING" id="81985.R0HR70"/>
<dbReference type="CDD" id="cd01396">
    <property type="entry name" value="MeCP2_MBD"/>
    <property type="match status" value="1"/>
</dbReference>
<keyword evidence="4" id="KW-0804">Transcription</keyword>
<feature type="domain" description="MBD" evidence="6">
    <location>
        <begin position="61"/>
        <end position="132"/>
    </location>
</feature>
<proteinExistence type="predicted"/>
<evidence type="ECO:0000256" key="5">
    <source>
        <dbReference type="ARBA" id="ARBA00023242"/>
    </source>
</evidence>
<protein>
    <recommendedName>
        <fullName evidence="6">MBD domain-containing protein</fullName>
    </recommendedName>
</protein>
<dbReference type="Gene3D" id="3.30.890.10">
    <property type="entry name" value="Methyl-cpg-binding Protein 2, Chain A"/>
    <property type="match status" value="1"/>
</dbReference>
<dbReference type="PROSITE" id="PS50982">
    <property type="entry name" value="MBD"/>
    <property type="match status" value="1"/>
</dbReference>
<sequence>MTTLIDSYAVQCAKCKKLRYIEAQEKYEEIRSKSPHTCFECKSCEELGDVHVDVDSPNVRWFLDQHGIPKTPKGWKRILVVRGNGEKVDVYYETPQQKKVRSPKQVAKFIQDNEEFKDDVKMEEISFVAPKRMKKPKS</sequence>
<dbReference type="Proteomes" id="UP000029121">
    <property type="component" value="Unassembled WGS sequence"/>
</dbReference>
<dbReference type="KEGG" id="crb:17891675"/>
<dbReference type="Pfam" id="PF01429">
    <property type="entry name" value="MBD"/>
    <property type="match status" value="1"/>
</dbReference>
<evidence type="ECO:0000256" key="1">
    <source>
        <dbReference type="ARBA" id="ARBA00004123"/>
    </source>
</evidence>
<dbReference type="SUPFAM" id="SSF54171">
    <property type="entry name" value="DNA-binding domain"/>
    <property type="match status" value="1"/>
</dbReference>
<dbReference type="PANTHER" id="PTHR12396:SF10">
    <property type="entry name" value="METHYL-CPG-BINDING DOMAIN-CONTAINING PROTEIN 1-RELATED"/>
    <property type="match status" value="1"/>
</dbReference>
<dbReference type="AlphaFoldDB" id="R0HR70"/>
<keyword evidence="8" id="KW-1185">Reference proteome</keyword>
<dbReference type="PANTHER" id="PTHR12396">
    <property type="entry name" value="METHYL-CPG BINDING PROTEIN, MBD"/>
    <property type="match status" value="1"/>
</dbReference>
<evidence type="ECO:0000259" key="6">
    <source>
        <dbReference type="PROSITE" id="PS50982"/>
    </source>
</evidence>
<keyword evidence="5" id="KW-0539">Nucleus</keyword>
<gene>
    <name evidence="7" type="ORF">CARUB_v10015545mg</name>
</gene>
<comment type="subcellular location">
    <subcellularLocation>
        <location evidence="1">Nucleus</location>
    </subcellularLocation>
</comment>
<reference evidence="8" key="1">
    <citation type="journal article" date="2013" name="Nat. Genet.">
        <title>The Capsella rubella genome and the genomic consequences of rapid mating system evolution.</title>
        <authorList>
            <person name="Slotte T."/>
            <person name="Hazzouri K.M."/>
            <person name="Agren J.A."/>
            <person name="Koenig D."/>
            <person name="Maumus F."/>
            <person name="Guo Y.L."/>
            <person name="Steige K."/>
            <person name="Platts A.E."/>
            <person name="Escobar J.S."/>
            <person name="Newman L.K."/>
            <person name="Wang W."/>
            <person name="Mandakova T."/>
            <person name="Vello E."/>
            <person name="Smith L.M."/>
            <person name="Henz S.R."/>
            <person name="Steffen J."/>
            <person name="Takuno S."/>
            <person name="Brandvain Y."/>
            <person name="Coop G."/>
            <person name="Andolfatto P."/>
            <person name="Hu T.T."/>
            <person name="Blanchette M."/>
            <person name="Clark R.M."/>
            <person name="Quesneville H."/>
            <person name="Nordborg M."/>
            <person name="Gaut B.S."/>
            <person name="Lysak M.A."/>
            <person name="Jenkins J."/>
            <person name="Grimwood J."/>
            <person name="Chapman J."/>
            <person name="Prochnik S."/>
            <person name="Shu S."/>
            <person name="Rokhsar D."/>
            <person name="Schmutz J."/>
            <person name="Weigel D."/>
            <person name="Wright S.I."/>
        </authorList>
    </citation>
    <scope>NUCLEOTIDE SEQUENCE [LARGE SCALE GENOMIC DNA]</scope>
    <source>
        <strain evidence="8">cv. Monte Gargano</strain>
    </source>
</reference>
<keyword evidence="3" id="KW-0238">DNA-binding</keyword>
<accession>R0HR70</accession>
<dbReference type="OrthoDB" id="10072024at2759"/>
<dbReference type="InterPro" id="IPR001739">
    <property type="entry name" value="Methyl_CpG_DNA-bd"/>
</dbReference>
<dbReference type="SMART" id="SM00391">
    <property type="entry name" value="MBD"/>
    <property type="match status" value="1"/>
</dbReference>
<organism evidence="7 8">
    <name type="scientific">Capsella rubella</name>
    <dbReference type="NCBI Taxonomy" id="81985"/>
    <lineage>
        <taxon>Eukaryota</taxon>
        <taxon>Viridiplantae</taxon>
        <taxon>Streptophyta</taxon>
        <taxon>Embryophyta</taxon>
        <taxon>Tracheophyta</taxon>
        <taxon>Spermatophyta</taxon>
        <taxon>Magnoliopsida</taxon>
        <taxon>eudicotyledons</taxon>
        <taxon>Gunneridae</taxon>
        <taxon>Pentapetalae</taxon>
        <taxon>rosids</taxon>
        <taxon>malvids</taxon>
        <taxon>Brassicales</taxon>
        <taxon>Brassicaceae</taxon>
        <taxon>Camelineae</taxon>
        <taxon>Capsella</taxon>
    </lineage>
</organism>
<evidence type="ECO:0000313" key="7">
    <source>
        <dbReference type="EMBL" id="EOA32284.1"/>
    </source>
</evidence>
<evidence type="ECO:0000313" key="8">
    <source>
        <dbReference type="Proteomes" id="UP000029121"/>
    </source>
</evidence>
<dbReference type="eggNOG" id="KOG4161">
    <property type="taxonomic scope" value="Eukaryota"/>
</dbReference>
<dbReference type="GO" id="GO:0003677">
    <property type="term" value="F:DNA binding"/>
    <property type="evidence" value="ECO:0007669"/>
    <property type="project" value="UniProtKB-KW"/>
</dbReference>
<dbReference type="EMBL" id="KB870807">
    <property type="protein sequence ID" value="EOA32284.1"/>
    <property type="molecule type" value="Genomic_DNA"/>
</dbReference>